<dbReference type="EMBL" id="JBHTEY010000004">
    <property type="protein sequence ID" value="MFC7618596.1"/>
    <property type="molecule type" value="Genomic_DNA"/>
</dbReference>
<feature type="transmembrane region" description="Helical" evidence="1">
    <location>
        <begin position="94"/>
        <end position="116"/>
    </location>
</feature>
<evidence type="ECO:0000313" key="2">
    <source>
        <dbReference type="EMBL" id="MFC7618596.1"/>
    </source>
</evidence>
<accession>A0ABW2TZ52</accession>
<keyword evidence="3" id="KW-1185">Reference proteome</keyword>
<keyword evidence="1" id="KW-0812">Transmembrane</keyword>
<evidence type="ECO:0000256" key="1">
    <source>
        <dbReference type="SAM" id="Phobius"/>
    </source>
</evidence>
<feature type="transmembrane region" description="Helical" evidence="1">
    <location>
        <begin position="30"/>
        <end position="49"/>
    </location>
</feature>
<feature type="transmembrane region" description="Helical" evidence="1">
    <location>
        <begin position="56"/>
        <end position="74"/>
    </location>
</feature>
<evidence type="ECO:0008006" key="4">
    <source>
        <dbReference type="Google" id="ProtNLM"/>
    </source>
</evidence>
<proteinExistence type="predicted"/>
<evidence type="ECO:0000313" key="3">
    <source>
        <dbReference type="Proteomes" id="UP001596512"/>
    </source>
</evidence>
<dbReference type="Proteomes" id="UP001596512">
    <property type="component" value="Unassembled WGS sequence"/>
</dbReference>
<comment type="caution">
    <text evidence="2">The sequence shown here is derived from an EMBL/GenBank/DDBJ whole genome shotgun (WGS) entry which is preliminary data.</text>
</comment>
<keyword evidence="1" id="KW-1133">Transmembrane helix</keyword>
<protein>
    <recommendedName>
        <fullName evidence="4">ABC-2 type transport system permease protein</fullName>
    </recommendedName>
</protein>
<organism evidence="2 3">
    <name type="scientific">Actinokineospora soli</name>
    <dbReference type="NCBI Taxonomy" id="1048753"/>
    <lineage>
        <taxon>Bacteria</taxon>
        <taxon>Bacillati</taxon>
        <taxon>Actinomycetota</taxon>
        <taxon>Actinomycetes</taxon>
        <taxon>Pseudonocardiales</taxon>
        <taxon>Pseudonocardiaceae</taxon>
        <taxon>Actinokineospora</taxon>
    </lineage>
</organism>
<reference evidence="3" key="1">
    <citation type="journal article" date="2019" name="Int. J. Syst. Evol. Microbiol.">
        <title>The Global Catalogue of Microorganisms (GCM) 10K type strain sequencing project: providing services to taxonomists for standard genome sequencing and annotation.</title>
        <authorList>
            <consortium name="The Broad Institute Genomics Platform"/>
            <consortium name="The Broad Institute Genome Sequencing Center for Infectious Disease"/>
            <person name="Wu L."/>
            <person name="Ma J."/>
        </authorList>
    </citation>
    <scope>NUCLEOTIDE SEQUENCE [LARGE SCALE GENOMIC DNA]</scope>
    <source>
        <strain evidence="3">JCM 17695</strain>
    </source>
</reference>
<sequence length="122" mass="12378">MSGVAMGVSHGLRTGDVGAAVGTTLEASLAQLPAVWVVAGAAALLFGLLPGLTVTGAWAVLAVVVLVTLFGPVLQLDQWLLDISPYSHVPRDFALPPLLALAGVAAALLAVGLVSFRRRDIG</sequence>
<gene>
    <name evidence="2" type="ORF">ACFQV2_39955</name>
</gene>
<keyword evidence="1" id="KW-0472">Membrane</keyword>
<name>A0ABW2TZ52_9PSEU</name>